<proteinExistence type="predicted"/>
<dbReference type="AlphaFoldDB" id="A0AAN6EL95"/>
<sequence>MCLREMRGHCEKTLAWNLTKMQPAEQYCYIPGCREPDQPRIRDEKFWSCARNYLGTDRTRQGQQLSRLQAGIRAPATERTRLLYSLKGQCRQRRRLSPSLEVPDQHWGSVEQNKMCHIYCLYLQGKSGRTAHWRALLVHLGGAESNAVIQSHRAANVAGQMSS</sequence>
<dbReference type="Proteomes" id="UP001161757">
    <property type="component" value="Unassembled WGS sequence"/>
</dbReference>
<accession>A0AAN6EL95</accession>
<evidence type="ECO:0000313" key="2">
    <source>
        <dbReference type="Proteomes" id="UP001161757"/>
    </source>
</evidence>
<dbReference type="EMBL" id="JAJGCB010000026">
    <property type="protein sequence ID" value="KAJ8987258.1"/>
    <property type="molecule type" value="Genomic_DNA"/>
</dbReference>
<organism evidence="1 2">
    <name type="scientific">Exophiala dermatitidis</name>
    <name type="common">Black yeast-like fungus</name>
    <name type="synonym">Wangiella dermatitidis</name>
    <dbReference type="NCBI Taxonomy" id="5970"/>
    <lineage>
        <taxon>Eukaryota</taxon>
        <taxon>Fungi</taxon>
        <taxon>Dikarya</taxon>
        <taxon>Ascomycota</taxon>
        <taxon>Pezizomycotina</taxon>
        <taxon>Eurotiomycetes</taxon>
        <taxon>Chaetothyriomycetidae</taxon>
        <taxon>Chaetothyriales</taxon>
        <taxon>Herpotrichiellaceae</taxon>
        <taxon>Exophiala</taxon>
    </lineage>
</organism>
<evidence type="ECO:0000313" key="1">
    <source>
        <dbReference type="EMBL" id="KAJ8987258.1"/>
    </source>
</evidence>
<name>A0AAN6EL95_EXODE</name>
<protein>
    <submittedName>
        <fullName evidence="1">Uncharacterized protein</fullName>
    </submittedName>
</protein>
<gene>
    <name evidence="1" type="ORF">HRR80_008632</name>
</gene>
<reference evidence="1" key="1">
    <citation type="submission" date="2023-01" db="EMBL/GenBank/DDBJ databases">
        <title>Exophiala dermititidis isolated from Cystic Fibrosis Patient.</title>
        <authorList>
            <person name="Kurbessoian T."/>
            <person name="Crocker A."/>
            <person name="Murante D."/>
            <person name="Hogan D.A."/>
            <person name="Stajich J.E."/>
        </authorList>
    </citation>
    <scope>NUCLEOTIDE SEQUENCE</scope>
    <source>
        <strain evidence="1">Ex8</strain>
    </source>
</reference>
<comment type="caution">
    <text evidence="1">The sequence shown here is derived from an EMBL/GenBank/DDBJ whole genome shotgun (WGS) entry which is preliminary data.</text>
</comment>